<accession>A0ACB7WN35</accession>
<evidence type="ECO:0000313" key="1">
    <source>
        <dbReference type="EMBL" id="KAH7689338.1"/>
    </source>
</evidence>
<organism evidence="1 2">
    <name type="scientific">Dioscorea alata</name>
    <name type="common">Purple yam</name>
    <dbReference type="NCBI Taxonomy" id="55571"/>
    <lineage>
        <taxon>Eukaryota</taxon>
        <taxon>Viridiplantae</taxon>
        <taxon>Streptophyta</taxon>
        <taxon>Embryophyta</taxon>
        <taxon>Tracheophyta</taxon>
        <taxon>Spermatophyta</taxon>
        <taxon>Magnoliopsida</taxon>
        <taxon>Liliopsida</taxon>
        <taxon>Dioscoreales</taxon>
        <taxon>Dioscoreaceae</taxon>
        <taxon>Dioscorea</taxon>
    </lineage>
</organism>
<name>A0ACB7WN35_DIOAL</name>
<protein>
    <submittedName>
        <fullName evidence="1">L domain-like protein</fullName>
    </submittedName>
</protein>
<comment type="caution">
    <text evidence="1">The sequence shown here is derived from an EMBL/GenBank/DDBJ whole genome shotgun (WGS) entry which is preliminary data.</text>
</comment>
<sequence>MWLSQLRRISMADKLSLKIESGIHSFSVQIRTAIRKASNSATRLDVQQQLAAPANKMVLLLEMRIKPSPLEISLDTCQDLESLPAWLYRLPLLKQLSIKHCPRFHSLPTGGLPSSLTKLNIIECDPGLMERCQQEGYQNG</sequence>
<evidence type="ECO:0000313" key="2">
    <source>
        <dbReference type="Proteomes" id="UP000827976"/>
    </source>
</evidence>
<dbReference type="Proteomes" id="UP000827976">
    <property type="component" value="Chromosome 3"/>
</dbReference>
<reference evidence="2" key="1">
    <citation type="journal article" date="2022" name="Nat. Commun.">
        <title>Chromosome evolution and the genetic basis of agronomically important traits in greater yam.</title>
        <authorList>
            <person name="Bredeson J.V."/>
            <person name="Lyons J.B."/>
            <person name="Oniyinde I.O."/>
            <person name="Okereke N.R."/>
            <person name="Kolade O."/>
            <person name="Nnabue I."/>
            <person name="Nwadili C.O."/>
            <person name="Hribova E."/>
            <person name="Parker M."/>
            <person name="Nwogha J."/>
            <person name="Shu S."/>
            <person name="Carlson J."/>
            <person name="Kariba R."/>
            <person name="Muthemba S."/>
            <person name="Knop K."/>
            <person name="Barton G.J."/>
            <person name="Sherwood A.V."/>
            <person name="Lopez-Montes A."/>
            <person name="Asiedu R."/>
            <person name="Jamnadass R."/>
            <person name="Muchugi A."/>
            <person name="Goodstein D."/>
            <person name="Egesi C.N."/>
            <person name="Featherston J."/>
            <person name="Asfaw A."/>
            <person name="Simpson G.G."/>
            <person name="Dolezel J."/>
            <person name="Hendre P.S."/>
            <person name="Van Deynze A."/>
            <person name="Kumar P.L."/>
            <person name="Obidiegwu J.E."/>
            <person name="Bhattacharjee R."/>
            <person name="Rokhsar D.S."/>
        </authorList>
    </citation>
    <scope>NUCLEOTIDE SEQUENCE [LARGE SCALE GENOMIC DNA]</scope>
    <source>
        <strain evidence="2">cv. TDa95/00328</strain>
    </source>
</reference>
<dbReference type="EMBL" id="CM037013">
    <property type="protein sequence ID" value="KAH7689338.1"/>
    <property type="molecule type" value="Genomic_DNA"/>
</dbReference>
<proteinExistence type="predicted"/>
<gene>
    <name evidence="1" type="ORF">IHE45_03G091000</name>
</gene>
<keyword evidence="2" id="KW-1185">Reference proteome</keyword>